<dbReference type="Gene3D" id="3.30.2090.10">
    <property type="entry name" value="Multidrug efflux transporter AcrB TolC docking domain, DN and DC subdomains"/>
    <property type="match status" value="2"/>
</dbReference>
<comment type="subcellular location">
    <subcellularLocation>
        <location evidence="1">Cell inner membrane</location>
        <topology evidence="1">Multi-pass membrane protein</topology>
    </subcellularLocation>
</comment>
<dbReference type="Pfam" id="PF00873">
    <property type="entry name" value="ACR_tran"/>
    <property type="match status" value="1"/>
</dbReference>
<keyword evidence="4" id="KW-0997">Cell inner membrane</keyword>
<gene>
    <name evidence="9" type="ORF">IQ17_03336</name>
</gene>
<dbReference type="GO" id="GO:0042910">
    <property type="term" value="F:xenobiotic transmembrane transporter activity"/>
    <property type="evidence" value="ECO:0007669"/>
    <property type="project" value="TreeGrafter"/>
</dbReference>
<evidence type="ECO:0000256" key="2">
    <source>
        <dbReference type="ARBA" id="ARBA00022448"/>
    </source>
</evidence>
<reference evidence="9 10" key="1">
    <citation type="journal article" date="2015" name="Stand. Genomic Sci.">
        <title>Genomic Encyclopedia of Bacterial and Archaeal Type Strains, Phase III: the genomes of soil and plant-associated and newly described type strains.</title>
        <authorList>
            <person name="Whitman W.B."/>
            <person name="Woyke T."/>
            <person name="Klenk H.P."/>
            <person name="Zhou Y."/>
            <person name="Lilburn T.G."/>
            <person name="Beck B.J."/>
            <person name="De Vos P."/>
            <person name="Vandamme P."/>
            <person name="Eisen J.A."/>
            <person name="Garrity G."/>
            <person name="Hugenholtz P."/>
            <person name="Kyrpides N.C."/>
        </authorList>
    </citation>
    <scope>NUCLEOTIDE SEQUENCE [LARGE SCALE GENOMIC DNA]</scope>
    <source>
        <strain evidence="9 10">CGMCC 1.10947</strain>
    </source>
</reference>
<keyword evidence="5 8" id="KW-0812">Transmembrane</keyword>
<organism evidence="9 10">
    <name type="scientific">Bradyrhizobium daqingense</name>
    <dbReference type="NCBI Taxonomy" id="993502"/>
    <lineage>
        <taxon>Bacteria</taxon>
        <taxon>Pseudomonadati</taxon>
        <taxon>Pseudomonadota</taxon>
        <taxon>Alphaproteobacteria</taxon>
        <taxon>Hyphomicrobiales</taxon>
        <taxon>Nitrobacteraceae</taxon>
        <taxon>Bradyrhizobium</taxon>
    </lineage>
</organism>
<dbReference type="OrthoDB" id="9807350at2"/>
<name>A0A562LC18_9BRAD</name>
<dbReference type="Proteomes" id="UP000317176">
    <property type="component" value="Unassembled WGS sequence"/>
</dbReference>
<keyword evidence="2" id="KW-0813">Transport</keyword>
<dbReference type="EMBL" id="VLKL01000008">
    <property type="protein sequence ID" value="TWI05170.1"/>
    <property type="molecule type" value="Genomic_DNA"/>
</dbReference>
<dbReference type="Gene3D" id="3.30.70.1430">
    <property type="entry name" value="Multidrug efflux transporter AcrB pore domain"/>
    <property type="match status" value="2"/>
</dbReference>
<feature type="transmembrane region" description="Helical" evidence="8">
    <location>
        <begin position="962"/>
        <end position="983"/>
    </location>
</feature>
<feature type="transmembrane region" description="Helical" evidence="8">
    <location>
        <begin position="12"/>
        <end position="32"/>
    </location>
</feature>
<feature type="transmembrane region" description="Helical" evidence="8">
    <location>
        <begin position="463"/>
        <end position="482"/>
    </location>
</feature>
<keyword evidence="6 8" id="KW-1133">Transmembrane helix</keyword>
<sequence>MGVSEPFIRRPIATSLLGIALLIGGLLGYFALPVSALPQVDFPTVQVTTQLPGASPDVVASLITAPLERQLGQIPSLSAMNSTSSFGVSQISLQFDLNRDIDGATQDVQAAINAAAGVLPKTLPYPPTYAKVNPADAPVMTLALRSDTISLRAMSDIADTILAQRLSQISGVGRVSVLGGLKPAVRIQADLARLAAYGIAMEDLRTAIANANVSGPKGSLDGAQQAYIIAANDQIAAADAYRPIIIAYRNGSPVTIGDVAQIVDGLENDRTGGWYQGTPAVIIDIQRQPGANVIDVVSQIRAEIPKVQRAIPAGVNLTIVSDRTVTIRASVHDVQFTLVLAVVLVTLVVLLFLRSLRATLIAGVALPLSLITSFGIMYFAGFSLDNLSLMALTIGTGFVVDDAIVMIENIVRHMENGDGPMEASLKGASEIGFTVISLTVSLIAVFIPLLFMSGLVGRMFREFALTLTIAVVTSAVVSLTLTPMMCSRLLKHAHEELAVPGLAAISRFIDRTVEAYHRTLLWVLERQRATLIVTFVTLIATLVLYVVAPKGFLPLQDTASITAVTEAGPDVSFAEMQKRQAEVADAIKADPDVVGVVSVIGAGSVNPTTNVGRLVMNLKPRGERRDDVAAVVIRLKERVAGIPGMTVYFQPVQDVQISTQSSRSQYQYTLTGTDAALVSEWAGKLVAEMRRDPLFRDVSSEAQEGGLRAQLDVDRTRAGQLGVSLQAITDTLNDAFAQRQISTIYGQANQYRVVLEALPMYQRDPSVLSKLYLPGAASSTTVGAPSAQVPLSAVATLKRTTAPLAISHQAQFPSVSLSFNLAPGAALGDAVEAVKTIETRIGMPNSIVGVYAGDAAEFAKALAGQPWLLLAAVITIYIVLGVLYESYIHPITILSTLPSAGVGAILALILCGQDLSVIGLIGIILLMGIVKKNAIMMIDFALDAERGQGMSPQEAIVQACLLRFRPIMMTTLAALFGALPLAIESGTGAELRFPLGVSIIGGLLLSQLLTLYTTPVIYLALDRINRRLEQALPPAESGGPPVAGATEGMQ</sequence>
<dbReference type="FunFam" id="3.30.70.1430:FF:000001">
    <property type="entry name" value="Efflux pump membrane transporter"/>
    <property type="match status" value="1"/>
</dbReference>
<feature type="transmembrane region" description="Helical" evidence="8">
    <location>
        <begin position="529"/>
        <end position="548"/>
    </location>
</feature>
<keyword evidence="3" id="KW-1003">Cell membrane</keyword>
<dbReference type="AlphaFoldDB" id="A0A562LC18"/>
<evidence type="ECO:0000313" key="9">
    <source>
        <dbReference type="EMBL" id="TWI05170.1"/>
    </source>
</evidence>
<dbReference type="SUPFAM" id="SSF82714">
    <property type="entry name" value="Multidrug efflux transporter AcrB TolC docking domain, DN and DC subdomains"/>
    <property type="match status" value="2"/>
</dbReference>
<protein>
    <submittedName>
        <fullName evidence="9">Multidrug efflux pump</fullName>
    </submittedName>
</protein>
<dbReference type="PANTHER" id="PTHR32063">
    <property type="match status" value="1"/>
</dbReference>
<evidence type="ECO:0000256" key="7">
    <source>
        <dbReference type="ARBA" id="ARBA00023136"/>
    </source>
</evidence>
<feature type="transmembrane region" description="Helical" evidence="8">
    <location>
        <begin position="995"/>
        <end position="1021"/>
    </location>
</feature>
<feature type="transmembrane region" description="Helical" evidence="8">
    <location>
        <begin position="334"/>
        <end position="353"/>
    </location>
</feature>
<evidence type="ECO:0000313" key="10">
    <source>
        <dbReference type="Proteomes" id="UP000317176"/>
    </source>
</evidence>
<feature type="transmembrane region" description="Helical" evidence="8">
    <location>
        <begin position="867"/>
        <end position="884"/>
    </location>
</feature>
<keyword evidence="7 8" id="KW-0472">Membrane</keyword>
<dbReference type="PRINTS" id="PR00702">
    <property type="entry name" value="ACRIFLAVINRP"/>
</dbReference>
<comment type="caution">
    <text evidence="9">The sequence shown here is derived from an EMBL/GenBank/DDBJ whole genome shotgun (WGS) entry which is preliminary data.</text>
</comment>
<feature type="transmembrane region" description="Helical" evidence="8">
    <location>
        <begin position="360"/>
        <end position="381"/>
    </location>
</feature>
<evidence type="ECO:0000256" key="6">
    <source>
        <dbReference type="ARBA" id="ARBA00022989"/>
    </source>
</evidence>
<proteinExistence type="predicted"/>
<evidence type="ECO:0000256" key="1">
    <source>
        <dbReference type="ARBA" id="ARBA00004429"/>
    </source>
</evidence>
<feature type="transmembrane region" description="Helical" evidence="8">
    <location>
        <begin position="431"/>
        <end position="451"/>
    </location>
</feature>
<dbReference type="InterPro" id="IPR001036">
    <property type="entry name" value="Acrflvin-R"/>
</dbReference>
<evidence type="ECO:0000256" key="5">
    <source>
        <dbReference type="ARBA" id="ARBA00022692"/>
    </source>
</evidence>
<dbReference type="Gene3D" id="3.30.70.1440">
    <property type="entry name" value="Multidrug efflux transporter AcrB pore domain"/>
    <property type="match status" value="1"/>
</dbReference>
<accession>A0A562LC18</accession>
<evidence type="ECO:0000256" key="3">
    <source>
        <dbReference type="ARBA" id="ARBA00022475"/>
    </source>
</evidence>
<dbReference type="GO" id="GO:0005886">
    <property type="term" value="C:plasma membrane"/>
    <property type="evidence" value="ECO:0007669"/>
    <property type="project" value="UniProtKB-SubCell"/>
</dbReference>
<dbReference type="RefSeq" id="WP_145633557.1">
    <property type="nucleotide sequence ID" value="NZ_CP088014.1"/>
</dbReference>
<dbReference type="SUPFAM" id="SSF82693">
    <property type="entry name" value="Multidrug efflux transporter AcrB pore domain, PN1, PN2, PC1 and PC2 subdomains"/>
    <property type="match status" value="3"/>
</dbReference>
<dbReference type="FunFam" id="1.20.1640.10:FF:000001">
    <property type="entry name" value="Efflux pump membrane transporter"/>
    <property type="match status" value="1"/>
</dbReference>
<dbReference type="PANTHER" id="PTHR32063:SF78">
    <property type="entry name" value="ACRB_ACRD_ACRF FAMILY PROTEIN"/>
    <property type="match status" value="1"/>
</dbReference>
<dbReference type="Gene3D" id="1.20.1640.10">
    <property type="entry name" value="Multidrug efflux transporter AcrB transmembrane domain"/>
    <property type="match status" value="2"/>
</dbReference>
<evidence type="ECO:0000256" key="8">
    <source>
        <dbReference type="SAM" id="Phobius"/>
    </source>
</evidence>
<dbReference type="SUPFAM" id="SSF82866">
    <property type="entry name" value="Multidrug efflux transporter AcrB transmembrane domain"/>
    <property type="match status" value="2"/>
</dbReference>
<keyword evidence="10" id="KW-1185">Reference proteome</keyword>
<dbReference type="InterPro" id="IPR027463">
    <property type="entry name" value="AcrB_DN_DC_subdom"/>
</dbReference>
<evidence type="ECO:0000256" key="4">
    <source>
        <dbReference type="ARBA" id="ARBA00022519"/>
    </source>
</evidence>
<dbReference type="Gene3D" id="3.30.70.1320">
    <property type="entry name" value="Multidrug efflux transporter AcrB pore domain like"/>
    <property type="match status" value="1"/>
</dbReference>